<keyword evidence="2" id="KW-1185">Reference proteome</keyword>
<evidence type="ECO:0000313" key="1">
    <source>
        <dbReference type="EMBL" id="KAJ0097261.1"/>
    </source>
</evidence>
<dbReference type="EMBL" id="CM047901">
    <property type="protein sequence ID" value="KAJ0097261.1"/>
    <property type="molecule type" value="Genomic_DNA"/>
</dbReference>
<organism evidence="1 2">
    <name type="scientific">Pistacia atlantica</name>
    <dbReference type="NCBI Taxonomy" id="434234"/>
    <lineage>
        <taxon>Eukaryota</taxon>
        <taxon>Viridiplantae</taxon>
        <taxon>Streptophyta</taxon>
        <taxon>Embryophyta</taxon>
        <taxon>Tracheophyta</taxon>
        <taxon>Spermatophyta</taxon>
        <taxon>Magnoliopsida</taxon>
        <taxon>eudicotyledons</taxon>
        <taxon>Gunneridae</taxon>
        <taxon>Pentapetalae</taxon>
        <taxon>rosids</taxon>
        <taxon>malvids</taxon>
        <taxon>Sapindales</taxon>
        <taxon>Anacardiaceae</taxon>
        <taxon>Pistacia</taxon>
    </lineage>
</organism>
<accession>A0ACC1BEI3</accession>
<sequence length="110" mass="12382">MLQDQVSLRDQELAICARNKVPWGCLSSMAESEMFSSAAVSYLIDAICYWRELSNIVLVPYREVKPFPCLPCAFCNCSEHENAASVPGDAMEDWATEFESQPLHHLKLTP</sequence>
<comment type="caution">
    <text evidence="1">The sequence shown here is derived from an EMBL/GenBank/DDBJ whole genome shotgun (WGS) entry which is preliminary data.</text>
</comment>
<evidence type="ECO:0000313" key="2">
    <source>
        <dbReference type="Proteomes" id="UP001164250"/>
    </source>
</evidence>
<dbReference type="Proteomes" id="UP001164250">
    <property type="component" value="Chromosome 5"/>
</dbReference>
<name>A0ACC1BEI3_9ROSI</name>
<proteinExistence type="predicted"/>
<reference evidence="2" key="1">
    <citation type="journal article" date="2023" name="G3 (Bethesda)">
        <title>Genome assembly and association tests identify interacting loci associated with vigor, precocity, and sex in interspecific pistachio rootstocks.</title>
        <authorList>
            <person name="Palmer W."/>
            <person name="Jacygrad E."/>
            <person name="Sagayaradj S."/>
            <person name="Cavanaugh K."/>
            <person name="Han R."/>
            <person name="Bertier L."/>
            <person name="Beede B."/>
            <person name="Kafkas S."/>
            <person name="Golino D."/>
            <person name="Preece J."/>
            <person name="Michelmore R."/>
        </authorList>
    </citation>
    <scope>NUCLEOTIDE SEQUENCE [LARGE SCALE GENOMIC DNA]</scope>
</reference>
<gene>
    <name evidence="1" type="ORF">Patl1_27214</name>
</gene>
<protein>
    <submittedName>
        <fullName evidence="1">Uncharacterized protein</fullName>
    </submittedName>
</protein>